<accession>A0A139BUF4</accession>
<proteinExistence type="predicted"/>
<gene>
    <name evidence="1" type="ORF">AWT59_1371</name>
</gene>
<dbReference type="AlphaFoldDB" id="A0A139BUF4"/>
<dbReference type="EMBL" id="LSLI01000027">
    <property type="protein sequence ID" value="KXS32538.1"/>
    <property type="molecule type" value="Genomic_DNA"/>
</dbReference>
<evidence type="ECO:0000313" key="1">
    <source>
        <dbReference type="EMBL" id="KXS32538.1"/>
    </source>
</evidence>
<reference evidence="1 2" key="2">
    <citation type="submission" date="2016-03" db="EMBL/GenBank/DDBJ databases">
        <title>New uncultured bacterium of the family Gallionellaceae from acid mine drainage: description and reconstruction of genome based on metagenomic analysis of microbial community.</title>
        <authorList>
            <person name="Kadnikov V."/>
            <person name="Ivasenko D."/>
            <person name="Beletsky A."/>
            <person name="Mardanov A."/>
            <person name="Danilova E."/>
            <person name="Pimenov N."/>
            <person name="Karnachuk O."/>
            <person name="Ravin N."/>
        </authorList>
    </citation>
    <scope>NUCLEOTIDE SEQUENCE [LARGE SCALE GENOMIC DNA]</scope>
    <source>
        <strain evidence="1">ShG14-8</strain>
    </source>
</reference>
<reference evidence="1 2" key="1">
    <citation type="submission" date="2016-02" db="EMBL/GenBank/DDBJ databases">
        <authorList>
            <person name="Wen L."/>
            <person name="He K."/>
            <person name="Yang H."/>
        </authorList>
    </citation>
    <scope>NUCLEOTIDE SEQUENCE [LARGE SCALE GENOMIC DNA]</scope>
    <source>
        <strain evidence="1">ShG14-8</strain>
    </source>
</reference>
<comment type="caution">
    <text evidence="1">The sequence shown here is derived from an EMBL/GenBank/DDBJ whole genome shotgun (WGS) entry which is preliminary data.</text>
</comment>
<protein>
    <submittedName>
        <fullName evidence="1">Uncharacterized protein</fullName>
    </submittedName>
</protein>
<organism evidence="1 2">
    <name type="scientific">Candidatus Gallionella acididurans</name>
    <dbReference type="NCBI Taxonomy" id="1796491"/>
    <lineage>
        <taxon>Bacteria</taxon>
        <taxon>Pseudomonadati</taxon>
        <taxon>Pseudomonadota</taxon>
        <taxon>Betaproteobacteria</taxon>
        <taxon>Nitrosomonadales</taxon>
        <taxon>Gallionellaceae</taxon>
        <taxon>Gallionella</taxon>
    </lineage>
</organism>
<sequence>MVIETIPIQGLWKLIRFLPGFALRWYFTPEKLAKLIYIDIRPRHDSAVVNLGQTATFTLYLQAINLSPFSVELDRASFRFWFGGVTLNASILKKQVIAPGEIADLYLNEAIPDGHANQMAKQIEGNRVALDGNIEFNCKVRSFAKTLGHLDGINAKVYNAHVRANA</sequence>
<name>A0A139BUF4_9PROT</name>
<dbReference type="Proteomes" id="UP000070578">
    <property type="component" value="Unassembled WGS sequence"/>
</dbReference>
<evidence type="ECO:0000313" key="2">
    <source>
        <dbReference type="Proteomes" id="UP000070578"/>
    </source>
</evidence>